<evidence type="ECO:0000313" key="1">
    <source>
        <dbReference type="EMBL" id="USS93998.1"/>
    </source>
</evidence>
<organism evidence="1 2">
    <name type="scientific">Fructilactobacillus ixorae</name>
    <dbReference type="NCBI Taxonomy" id="1750535"/>
    <lineage>
        <taxon>Bacteria</taxon>
        <taxon>Bacillati</taxon>
        <taxon>Bacillota</taxon>
        <taxon>Bacilli</taxon>
        <taxon>Lactobacillales</taxon>
        <taxon>Lactobacillaceae</taxon>
        <taxon>Fructilactobacillus</taxon>
    </lineage>
</organism>
<keyword evidence="2" id="KW-1185">Reference proteome</keyword>
<dbReference type="RefSeq" id="WP_252780883.1">
    <property type="nucleotide sequence ID" value="NZ_CP097479.1"/>
</dbReference>
<proteinExistence type="predicted"/>
<keyword evidence="1" id="KW-0614">Plasmid</keyword>
<evidence type="ECO:0000313" key="2">
    <source>
        <dbReference type="Proteomes" id="UP001057532"/>
    </source>
</evidence>
<protein>
    <recommendedName>
        <fullName evidence="3">Phage head morphogenesis domain-containing protein</fullName>
    </recommendedName>
</protein>
<evidence type="ECO:0008006" key="3">
    <source>
        <dbReference type="Google" id="ProtNLM"/>
    </source>
</evidence>
<reference evidence="1" key="1">
    <citation type="submission" date="2022-05" db="EMBL/GenBank/DDBJ databases">
        <authorList>
            <person name="Oliphant S.A."/>
            <person name="Watson-Haigh N.S."/>
            <person name="Sumby K.M."/>
            <person name="Gardner J.M."/>
            <person name="Jiranek V."/>
        </authorList>
    </citation>
    <scope>NUCLEOTIDE SEQUENCE</scope>
    <source>
        <strain evidence="1">Ru20-1</strain>
        <plasmid evidence="1">punnamed</plasmid>
    </source>
</reference>
<dbReference type="EMBL" id="CP097479">
    <property type="protein sequence ID" value="USS93998.1"/>
    <property type="molecule type" value="Genomic_DNA"/>
</dbReference>
<name>A0ABY5C778_9LACO</name>
<accession>A0ABY5C778</accession>
<geneLocation type="plasmid" evidence="1 2">
    <name>punnamed</name>
</geneLocation>
<dbReference type="Proteomes" id="UP001057532">
    <property type="component" value="Plasmid punnamed"/>
</dbReference>
<sequence length="311" mass="35477">MDSEARAQARINNLINQDKQTDSTIDNQFEVTMDFIRYHLMAFYQRYADDNGLSVSQTSQQVNQWDIQQWRDVLKRMNITSWEQEAQDRAKVLSAQAGINKTNLINAIIGLGLLNLTNQQITTIGSRLNSDNDEAIEDLRQELNLTSAQVAILRNLDDGDDWQDNFWLASDGIRNNVEITFNNSLRAGLTQIALGTLLAVHFSNKEKRPNKSIADRIGQLVNSAKGYVRTYSSIQINRRKTKAYKYKPEIKQVKWITEPGCCKLCASIQRSNPYDKISAPIPGLDSHPYCRCTIIPIRTHSYDDTDEEDDD</sequence>
<gene>
    <name evidence="1" type="ORF">M8332_06840</name>
</gene>